<comment type="similarity">
    <text evidence="1">Belongs to the SdhE FAD assembly factor family.</text>
</comment>
<dbReference type="PANTHER" id="PTHR12469">
    <property type="entry name" value="PROTEIN EMI5 HOMOLOG, MITOCHONDRIAL"/>
    <property type="match status" value="1"/>
</dbReference>
<dbReference type="Proteomes" id="UP000199180">
    <property type="component" value="Unassembled WGS sequence"/>
</dbReference>
<dbReference type="Pfam" id="PF03937">
    <property type="entry name" value="Sdh5"/>
    <property type="match status" value="1"/>
</dbReference>
<reference evidence="4 5" key="1">
    <citation type="submission" date="2016-10" db="EMBL/GenBank/DDBJ databases">
        <authorList>
            <person name="de Groot N.N."/>
        </authorList>
    </citation>
    <scope>NUCLEOTIDE SEQUENCE [LARGE SCALE GENOMIC DNA]</scope>
    <source>
        <strain evidence="4 5">DSM 17862</strain>
    </source>
</reference>
<sequence length="103" mass="11733">MADTVETPETRLRRLRMRSWRRGMKEMDLILGPFADGPLADLNEADFADYERLMEENDQDLYRWITARVTASDQGSRGPDDLSAILDRIAGHAGGRFAEFGTR</sequence>
<dbReference type="PANTHER" id="PTHR12469:SF2">
    <property type="entry name" value="SUCCINATE DEHYDROGENASE ASSEMBLY FACTOR 2, MITOCHONDRIAL"/>
    <property type="match status" value="1"/>
</dbReference>
<dbReference type="STRING" id="364199.SAMN04489858_10630"/>
<evidence type="ECO:0000256" key="2">
    <source>
        <dbReference type="ARBA" id="ARBA00019418"/>
    </source>
</evidence>
<evidence type="ECO:0000313" key="5">
    <source>
        <dbReference type="Proteomes" id="UP000199180"/>
    </source>
</evidence>
<keyword evidence="5" id="KW-1185">Reference proteome</keyword>
<dbReference type="RefSeq" id="WP_245739392.1">
    <property type="nucleotide sequence ID" value="NZ_CP177219.1"/>
</dbReference>
<organism evidence="4 5">
    <name type="scientific">Paracoccus homiensis</name>
    <dbReference type="NCBI Taxonomy" id="364199"/>
    <lineage>
        <taxon>Bacteria</taxon>
        <taxon>Pseudomonadati</taxon>
        <taxon>Pseudomonadota</taxon>
        <taxon>Alphaproteobacteria</taxon>
        <taxon>Rhodobacterales</taxon>
        <taxon>Paracoccaceae</taxon>
        <taxon>Paracoccus</taxon>
    </lineage>
</organism>
<dbReference type="AlphaFoldDB" id="A0A1I0F0G2"/>
<dbReference type="InterPro" id="IPR005631">
    <property type="entry name" value="SDH"/>
</dbReference>
<dbReference type="EMBL" id="FOHO01000006">
    <property type="protein sequence ID" value="SET51439.1"/>
    <property type="molecule type" value="Genomic_DNA"/>
</dbReference>
<dbReference type="GO" id="GO:0006099">
    <property type="term" value="P:tricarboxylic acid cycle"/>
    <property type="evidence" value="ECO:0007669"/>
    <property type="project" value="TreeGrafter"/>
</dbReference>
<proteinExistence type="inferred from homology"/>
<evidence type="ECO:0000256" key="3">
    <source>
        <dbReference type="ARBA" id="ARBA00023186"/>
    </source>
</evidence>
<accession>A0A1I0F0G2</accession>
<dbReference type="SUPFAM" id="SSF109910">
    <property type="entry name" value="YgfY-like"/>
    <property type="match status" value="1"/>
</dbReference>
<name>A0A1I0F0G2_9RHOB</name>
<keyword evidence="3" id="KW-0143">Chaperone</keyword>
<dbReference type="InterPro" id="IPR036714">
    <property type="entry name" value="SDH_sf"/>
</dbReference>
<protein>
    <recommendedName>
        <fullName evidence="2">FAD assembly factor SdhE</fullName>
    </recommendedName>
</protein>
<evidence type="ECO:0000313" key="4">
    <source>
        <dbReference type="EMBL" id="SET51439.1"/>
    </source>
</evidence>
<dbReference type="Gene3D" id="1.10.150.250">
    <property type="entry name" value="Flavinator of succinate dehydrogenase"/>
    <property type="match status" value="1"/>
</dbReference>
<gene>
    <name evidence="4" type="ORF">SAMN04489858_10630</name>
</gene>
<evidence type="ECO:0000256" key="1">
    <source>
        <dbReference type="ARBA" id="ARBA00008571"/>
    </source>
</evidence>